<gene>
    <name evidence="1" type="ORF">CEV34_4311</name>
</gene>
<comment type="caution">
    <text evidence="1">The sequence shown here is derived from an EMBL/GenBank/DDBJ whole genome shotgun (WGS) entry which is preliminary data.</text>
</comment>
<keyword evidence="2" id="KW-1185">Reference proteome</keyword>
<dbReference type="Proteomes" id="UP000216188">
    <property type="component" value="Unassembled WGS sequence"/>
</dbReference>
<reference evidence="1 2" key="1">
    <citation type="submission" date="2017-07" db="EMBL/GenBank/DDBJ databases">
        <title>Phylogenetic study on the rhizospheric bacterium Ochrobactrum sp. A44.</title>
        <authorList>
            <person name="Krzyzanowska D.M."/>
            <person name="Ossowicki A."/>
            <person name="Rajewska M."/>
            <person name="Maciag T."/>
            <person name="Kaczynski Z."/>
            <person name="Czerwicka M."/>
            <person name="Jafra S."/>
        </authorList>
    </citation>
    <scope>NUCLEOTIDE SEQUENCE [LARGE SCALE GENOMIC DNA]</scope>
    <source>
        <strain evidence="1 2">CCUG 30717</strain>
    </source>
</reference>
<name>A0A256G5V5_9HYPH</name>
<evidence type="ECO:0000313" key="2">
    <source>
        <dbReference type="Proteomes" id="UP000216188"/>
    </source>
</evidence>
<sequence>MNKASDIRLNHNGLMPTIVRVWEEYQGLLRFALDGIHGFHPCIFPVVVTRLKEDTDLALSPARADQRPQR</sequence>
<proteinExistence type="predicted"/>
<organism evidence="1 2">
    <name type="scientific">Brucella pseudogrignonensis</name>
    <dbReference type="NCBI Taxonomy" id="419475"/>
    <lineage>
        <taxon>Bacteria</taxon>
        <taxon>Pseudomonadati</taxon>
        <taxon>Pseudomonadota</taxon>
        <taxon>Alphaproteobacteria</taxon>
        <taxon>Hyphomicrobiales</taxon>
        <taxon>Brucellaceae</taxon>
        <taxon>Brucella/Ochrobactrum group</taxon>
        <taxon>Brucella</taxon>
    </lineage>
</organism>
<dbReference type="AlphaFoldDB" id="A0A256G5V5"/>
<protein>
    <submittedName>
        <fullName evidence="1">Uncharacterized protein</fullName>
    </submittedName>
</protein>
<accession>A0A256G5V5</accession>
<evidence type="ECO:0000313" key="1">
    <source>
        <dbReference type="EMBL" id="OYR22479.1"/>
    </source>
</evidence>
<dbReference type="EMBL" id="NNRM01000044">
    <property type="protein sequence ID" value="OYR22479.1"/>
    <property type="molecule type" value="Genomic_DNA"/>
</dbReference>